<reference evidence="1" key="2">
    <citation type="submission" date="2025-09" db="UniProtKB">
        <authorList>
            <consortium name="Ensembl"/>
        </authorList>
    </citation>
    <scope>IDENTIFICATION</scope>
</reference>
<dbReference type="Proteomes" id="UP000694541">
    <property type="component" value="Unplaced"/>
</dbReference>
<organism evidence="1 2">
    <name type="scientific">Accipiter nisus</name>
    <name type="common">Eurasian sparrowhawk</name>
    <dbReference type="NCBI Taxonomy" id="211598"/>
    <lineage>
        <taxon>Eukaryota</taxon>
        <taxon>Metazoa</taxon>
        <taxon>Chordata</taxon>
        <taxon>Craniata</taxon>
        <taxon>Vertebrata</taxon>
        <taxon>Euteleostomi</taxon>
        <taxon>Archelosauria</taxon>
        <taxon>Archosauria</taxon>
        <taxon>Dinosauria</taxon>
        <taxon>Saurischia</taxon>
        <taxon>Theropoda</taxon>
        <taxon>Coelurosauria</taxon>
        <taxon>Aves</taxon>
        <taxon>Neognathae</taxon>
        <taxon>Neoaves</taxon>
        <taxon>Telluraves</taxon>
        <taxon>Accipitrimorphae</taxon>
        <taxon>Accipitriformes</taxon>
        <taxon>Accipitridae</taxon>
        <taxon>Accipitrinae</taxon>
        <taxon>Accipiter</taxon>
    </lineage>
</organism>
<accession>A0A8B9NSU1</accession>
<keyword evidence="2" id="KW-1185">Reference proteome</keyword>
<protein>
    <submittedName>
        <fullName evidence="1">Uncharacterized protein</fullName>
    </submittedName>
</protein>
<reference evidence="1" key="1">
    <citation type="submission" date="2025-08" db="UniProtKB">
        <authorList>
            <consortium name="Ensembl"/>
        </authorList>
    </citation>
    <scope>IDENTIFICATION</scope>
</reference>
<name>A0A8B9NSU1_9AVES</name>
<evidence type="ECO:0000313" key="2">
    <source>
        <dbReference type="Proteomes" id="UP000694541"/>
    </source>
</evidence>
<proteinExistence type="predicted"/>
<evidence type="ECO:0000313" key="1">
    <source>
        <dbReference type="Ensembl" id="ENSANIP00000026272.1"/>
    </source>
</evidence>
<dbReference type="Ensembl" id="ENSANIT00000027138.1">
    <property type="protein sequence ID" value="ENSANIP00000026272.1"/>
    <property type="gene ID" value="ENSANIG00000017639.1"/>
</dbReference>
<sequence>MSEKHKWDKGLGKGNVKYHLKVTVRGVKHFSGLIYNTEGVPGNTSRMLSYTENAEMKTVTTMQHSQLLKKSLRTSWKTPGLVN</sequence>
<dbReference type="AlphaFoldDB" id="A0A8B9NSU1"/>